<evidence type="ECO:0000256" key="5">
    <source>
        <dbReference type="ARBA" id="ARBA00022630"/>
    </source>
</evidence>
<dbReference type="EC" id="1.4.3.16" evidence="4"/>
<comment type="similarity">
    <text evidence="3">Belongs to the FAD-dependent oxidoreductase 2 family. NadB subfamily.</text>
</comment>
<organism evidence="11 12">
    <name type="scientific">Marinobacter nauticus</name>
    <name type="common">Marinobacter hydrocarbonoclasticus</name>
    <name type="synonym">Marinobacter aquaeolei</name>
    <dbReference type="NCBI Taxonomy" id="2743"/>
    <lineage>
        <taxon>Bacteria</taxon>
        <taxon>Pseudomonadati</taxon>
        <taxon>Pseudomonadota</taxon>
        <taxon>Gammaproteobacteria</taxon>
        <taxon>Pseudomonadales</taxon>
        <taxon>Marinobacteraceae</taxon>
        <taxon>Marinobacter</taxon>
    </lineage>
</organism>
<reference evidence="11 12" key="1">
    <citation type="journal article" date="2018" name="Nat. Biotechnol.">
        <title>A standardized bacterial taxonomy based on genome phylogeny substantially revises the tree of life.</title>
        <authorList>
            <person name="Parks D.H."/>
            <person name="Chuvochina M."/>
            <person name="Waite D.W."/>
            <person name="Rinke C."/>
            <person name="Skarshewski A."/>
            <person name="Chaumeil P.A."/>
            <person name="Hugenholtz P."/>
        </authorList>
    </citation>
    <scope>NUCLEOTIDE SEQUENCE [LARGE SCALE GENOMIC DNA]</scope>
    <source>
        <strain evidence="11">UBA9049</strain>
    </source>
</reference>
<dbReference type="InterPro" id="IPR005288">
    <property type="entry name" value="NadB"/>
</dbReference>
<comment type="cofactor">
    <cofactor evidence="1">
        <name>FAD</name>
        <dbReference type="ChEBI" id="CHEBI:57692"/>
    </cofactor>
</comment>
<dbReference type="EMBL" id="DLYI01000067">
    <property type="protein sequence ID" value="HAC27281.1"/>
    <property type="molecule type" value="Genomic_DNA"/>
</dbReference>
<evidence type="ECO:0000256" key="4">
    <source>
        <dbReference type="ARBA" id="ARBA00012173"/>
    </source>
</evidence>
<dbReference type="SUPFAM" id="SSF56425">
    <property type="entry name" value="Succinate dehydrogenase/fumarate reductase flavoprotein, catalytic domain"/>
    <property type="match status" value="1"/>
</dbReference>
<comment type="pathway">
    <text evidence="2">Cofactor biosynthesis; NAD(+) biosynthesis; iminoaspartate from L-aspartate (oxidase route): step 1/1.</text>
</comment>
<evidence type="ECO:0000256" key="2">
    <source>
        <dbReference type="ARBA" id="ARBA00004950"/>
    </source>
</evidence>
<dbReference type="Pfam" id="PF00890">
    <property type="entry name" value="FAD_binding_2"/>
    <property type="match status" value="1"/>
</dbReference>
<protein>
    <recommendedName>
        <fullName evidence="4">L-aspartate oxidase</fullName>
        <ecNumber evidence="4">1.4.3.16</ecNumber>
    </recommendedName>
</protein>
<evidence type="ECO:0000259" key="10">
    <source>
        <dbReference type="Pfam" id="PF00890"/>
    </source>
</evidence>
<feature type="non-terminal residue" evidence="11">
    <location>
        <position position="1"/>
    </location>
</feature>
<evidence type="ECO:0000256" key="6">
    <source>
        <dbReference type="ARBA" id="ARBA00022642"/>
    </source>
</evidence>
<dbReference type="Gene3D" id="3.90.700.10">
    <property type="entry name" value="Succinate dehydrogenase/fumarate reductase flavoprotein, catalytic domain"/>
    <property type="match status" value="1"/>
</dbReference>
<feature type="domain" description="FAD-dependent oxidoreductase 2 FAD-binding" evidence="10">
    <location>
        <begin position="1"/>
        <end position="60"/>
    </location>
</feature>
<evidence type="ECO:0000256" key="1">
    <source>
        <dbReference type="ARBA" id="ARBA00001974"/>
    </source>
</evidence>
<keyword evidence="5" id="KW-0285">Flavoprotein</keyword>
<feature type="non-terminal residue" evidence="11">
    <location>
        <position position="63"/>
    </location>
</feature>
<evidence type="ECO:0000313" key="11">
    <source>
        <dbReference type="EMBL" id="HAC27281.1"/>
    </source>
</evidence>
<accession>A0A3B8WBI9</accession>
<evidence type="ECO:0000256" key="8">
    <source>
        <dbReference type="ARBA" id="ARBA00023002"/>
    </source>
</evidence>
<sequence length="63" mass="7203">FHPTCLYHPHAKSFLITEAVRGEGGVLRLPDGSRFMDRFDERAELAPRDIVARAIDHEMKRLG</sequence>
<dbReference type="InterPro" id="IPR003953">
    <property type="entry name" value="FAD-dep_OxRdtase_2_FAD-bd"/>
</dbReference>
<proteinExistence type="inferred from homology"/>
<keyword evidence="6" id="KW-0662">Pyridine nucleotide biosynthesis</keyword>
<comment type="catalytic activity">
    <reaction evidence="9">
        <text>L-aspartate + O2 = iminosuccinate + H2O2</text>
        <dbReference type="Rhea" id="RHEA:25876"/>
        <dbReference type="ChEBI" id="CHEBI:15379"/>
        <dbReference type="ChEBI" id="CHEBI:16240"/>
        <dbReference type="ChEBI" id="CHEBI:29991"/>
        <dbReference type="ChEBI" id="CHEBI:77875"/>
        <dbReference type="EC" id="1.4.3.16"/>
    </reaction>
    <physiologicalReaction direction="left-to-right" evidence="9">
        <dbReference type="Rhea" id="RHEA:25877"/>
    </physiologicalReaction>
</comment>
<dbReference type="UniPathway" id="UPA00253">
    <property type="reaction ID" value="UER00326"/>
</dbReference>
<gene>
    <name evidence="11" type="ORF">DCF82_05650</name>
</gene>
<keyword evidence="8 11" id="KW-0560">Oxidoreductase</keyword>
<dbReference type="InterPro" id="IPR027477">
    <property type="entry name" value="Succ_DH/fumarate_Rdtase_cat_sf"/>
</dbReference>
<dbReference type="GO" id="GO:0008734">
    <property type="term" value="F:L-aspartate oxidase activity"/>
    <property type="evidence" value="ECO:0007669"/>
    <property type="project" value="UniProtKB-EC"/>
</dbReference>
<dbReference type="GO" id="GO:0034628">
    <property type="term" value="P:'de novo' NAD+ biosynthetic process from L-aspartate"/>
    <property type="evidence" value="ECO:0007669"/>
    <property type="project" value="TreeGrafter"/>
</dbReference>
<dbReference type="AlphaFoldDB" id="A0A3B8WBI9"/>
<dbReference type="PANTHER" id="PTHR42716:SF2">
    <property type="entry name" value="L-ASPARTATE OXIDASE, CHLOROPLASTIC"/>
    <property type="match status" value="1"/>
</dbReference>
<name>A0A3B8WBI9_MARNT</name>
<keyword evidence="7" id="KW-0274">FAD</keyword>
<dbReference type="PANTHER" id="PTHR42716">
    <property type="entry name" value="L-ASPARTATE OXIDASE"/>
    <property type="match status" value="1"/>
</dbReference>
<evidence type="ECO:0000256" key="3">
    <source>
        <dbReference type="ARBA" id="ARBA00008562"/>
    </source>
</evidence>
<comment type="caution">
    <text evidence="11">The sequence shown here is derived from an EMBL/GenBank/DDBJ whole genome shotgun (WGS) entry which is preliminary data.</text>
</comment>
<evidence type="ECO:0000256" key="9">
    <source>
        <dbReference type="ARBA" id="ARBA00048305"/>
    </source>
</evidence>
<evidence type="ECO:0000256" key="7">
    <source>
        <dbReference type="ARBA" id="ARBA00022827"/>
    </source>
</evidence>
<dbReference type="Proteomes" id="UP000261325">
    <property type="component" value="Unassembled WGS sequence"/>
</dbReference>
<evidence type="ECO:0000313" key="12">
    <source>
        <dbReference type="Proteomes" id="UP000261325"/>
    </source>
</evidence>